<proteinExistence type="predicted"/>
<evidence type="ECO:0000313" key="2">
    <source>
        <dbReference type="EMBL" id="XBH06461.1"/>
    </source>
</evidence>
<name>A0AAU7CMU3_9BACT</name>
<sequence length="125" mass="14855">MACFRYLRDPLFLGCLFVYFVNRWALKPHWSGGFIHEHLNDLICIPFWVPIMLWVQRRLGLRAWDDPPLAGEIIIPLLVWSWFFEIVLPPSGLVGMRAVADHWDIVYYSLGAALAACFWTWWYRR</sequence>
<accession>A0AAU7CMU3</accession>
<protein>
    <recommendedName>
        <fullName evidence="3">Magnesium citrate secondary transporter</fullName>
    </recommendedName>
</protein>
<reference evidence="2" key="1">
    <citation type="submission" date="2024-05" db="EMBL/GenBank/DDBJ databases">
        <title>Planctomycetes of the genus Singulisphaera possess chitinolytic capabilities.</title>
        <authorList>
            <person name="Ivanova A."/>
        </authorList>
    </citation>
    <scope>NUCLEOTIDE SEQUENCE</scope>
    <source>
        <strain evidence="2">Ch08T</strain>
    </source>
</reference>
<dbReference type="AlphaFoldDB" id="A0AAU7CMU3"/>
<dbReference type="RefSeq" id="WP_406699311.1">
    <property type="nucleotide sequence ID" value="NZ_CP155447.1"/>
</dbReference>
<keyword evidence="1" id="KW-0812">Transmembrane</keyword>
<gene>
    <name evidence="2" type="ORF">V5E97_10610</name>
</gene>
<feature type="transmembrane region" description="Helical" evidence="1">
    <location>
        <begin position="67"/>
        <end position="85"/>
    </location>
</feature>
<dbReference type="EMBL" id="CP155447">
    <property type="protein sequence ID" value="XBH06461.1"/>
    <property type="molecule type" value="Genomic_DNA"/>
</dbReference>
<keyword evidence="1" id="KW-0472">Membrane</keyword>
<evidence type="ECO:0000256" key="1">
    <source>
        <dbReference type="SAM" id="Phobius"/>
    </source>
</evidence>
<keyword evidence="1" id="KW-1133">Transmembrane helix</keyword>
<evidence type="ECO:0008006" key="3">
    <source>
        <dbReference type="Google" id="ProtNLM"/>
    </source>
</evidence>
<feature type="transmembrane region" description="Helical" evidence="1">
    <location>
        <begin position="105"/>
        <end position="123"/>
    </location>
</feature>
<organism evidence="2">
    <name type="scientific">Singulisphaera sp. Ch08</name>
    <dbReference type="NCBI Taxonomy" id="3120278"/>
    <lineage>
        <taxon>Bacteria</taxon>
        <taxon>Pseudomonadati</taxon>
        <taxon>Planctomycetota</taxon>
        <taxon>Planctomycetia</taxon>
        <taxon>Isosphaerales</taxon>
        <taxon>Isosphaeraceae</taxon>
        <taxon>Singulisphaera</taxon>
    </lineage>
</organism>